<comment type="caution">
    <text evidence="1">The sequence shown here is derived from an EMBL/GenBank/DDBJ whole genome shotgun (WGS) entry which is preliminary data.</text>
</comment>
<dbReference type="Proteomes" id="UP000444721">
    <property type="component" value="Unassembled WGS sequence"/>
</dbReference>
<name>A0A6A5BZ79_NAEFO</name>
<dbReference type="RefSeq" id="XP_044568166.1">
    <property type="nucleotide sequence ID" value="XM_044700825.1"/>
</dbReference>
<evidence type="ECO:0000313" key="2">
    <source>
        <dbReference type="Proteomes" id="UP000444721"/>
    </source>
</evidence>
<dbReference type="OMA" id="QINDVHP"/>
<proteinExistence type="predicted"/>
<dbReference type="VEuPathDB" id="AmoebaDB:FDP41_010518"/>
<gene>
    <name evidence="1" type="ORF">FDP41_010518</name>
</gene>
<evidence type="ECO:0000313" key="1">
    <source>
        <dbReference type="EMBL" id="KAF0983453.1"/>
    </source>
</evidence>
<organism evidence="1 2">
    <name type="scientific">Naegleria fowleri</name>
    <name type="common">Brain eating amoeba</name>
    <dbReference type="NCBI Taxonomy" id="5763"/>
    <lineage>
        <taxon>Eukaryota</taxon>
        <taxon>Discoba</taxon>
        <taxon>Heterolobosea</taxon>
        <taxon>Tetramitia</taxon>
        <taxon>Eutetramitia</taxon>
        <taxon>Vahlkampfiidae</taxon>
        <taxon>Naegleria</taxon>
    </lineage>
</organism>
<reference evidence="1 2" key="1">
    <citation type="journal article" date="2019" name="Sci. Rep.">
        <title>Nanopore sequencing improves the draft genome of the human pathogenic amoeba Naegleria fowleri.</title>
        <authorList>
            <person name="Liechti N."/>
            <person name="Schurch N."/>
            <person name="Bruggmann R."/>
            <person name="Wittwer M."/>
        </authorList>
    </citation>
    <scope>NUCLEOTIDE SEQUENCE [LARGE SCALE GENOMIC DNA]</scope>
    <source>
        <strain evidence="1 2">ATCC 30894</strain>
    </source>
</reference>
<accession>A0A6A5BZ79</accession>
<keyword evidence="2" id="KW-1185">Reference proteome</keyword>
<dbReference type="OrthoDB" id="10491532at2759"/>
<dbReference type="AlphaFoldDB" id="A0A6A5BZ79"/>
<dbReference type="VEuPathDB" id="AmoebaDB:NF0116280"/>
<dbReference type="VEuPathDB" id="AmoebaDB:NfTy_012770"/>
<protein>
    <submittedName>
        <fullName evidence="1">Uncharacterized protein</fullName>
    </submittedName>
</protein>
<dbReference type="EMBL" id="VFQX01000006">
    <property type="protein sequence ID" value="KAF0983453.1"/>
    <property type="molecule type" value="Genomic_DNA"/>
</dbReference>
<sequence length="140" mass="15996">MSQDFIFVVEKTVWQNKKEVVKSEIQCSDSVFHELFNVPYPVDPAAGHVIGVDVDGKSLDLCWQYEVTKSISKSVCPVTDGTWDLFKLFARKGFRLLQQRNYEKVEGDSPLKGKKVGGESFCKGCNQINDVHPMWKEYFP</sequence>
<dbReference type="GeneID" id="68117733"/>